<gene>
    <name evidence="2" type="ORF">PHMEG_00025200</name>
</gene>
<keyword evidence="3" id="KW-1185">Reference proteome</keyword>
<accession>A0A225VCM2</accession>
<sequence>MLGNTYVLLWHFGRGGQNGVAKFMVTLFMCGAGAIMLRQFRGVIVRCWSDNVTAVSWCNRLYANNAFSQEINRAIGLAEAYFNIRVSADHLPGSSNRMADAASRAWTEPHLSQWTNFSFCWTQTPVPSCCRKPYMNFSSRFKADRWPRHQKQNTLVHGPSGHDGASGSTSQHGYRKILENTLINLPSSLRTFGWDRSGTGNTAGTVLSKISHIAWHHRRLFGYSVGLMPGHQLVITGMRRSDPPSNPKAPITIEILRCLHRSLNFQDAQHRVIWGASVLGFFFLLRRSEYLAHGSKILPYAIQRSDLKFADKNGGDPDYLHNAESVIIQFRGSKSDQFGKGTSRVMARSNHAWCCPVRAAWYLVKHH</sequence>
<feature type="region of interest" description="Disordered" evidence="1">
    <location>
        <begin position="152"/>
        <end position="171"/>
    </location>
</feature>
<dbReference type="AlphaFoldDB" id="A0A225VCM2"/>
<evidence type="ECO:0000256" key="1">
    <source>
        <dbReference type="SAM" id="MobiDB-lite"/>
    </source>
</evidence>
<dbReference type="EMBL" id="NBNE01005709">
    <property type="protein sequence ID" value="OWZ03125.1"/>
    <property type="molecule type" value="Genomic_DNA"/>
</dbReference>
<dbReference type="OrthoDB" id="167975at2759"/>
<evidence type="ECO:0000313" key="3">
    <source>
        <dbReference type="Proteomes" id="UP000198211"/>
    </source>
</evidence>
<comment type="caution">
    <text evidence="2">The sequence shown here is derived from an EMBL/GenBank/DDBJ whole genome shotgun (WGS) entry which is preliminary data.</text>
</comment>
<reference evidence="3" key="1">
    <citation type="submission" date="2017-03" db="EMBL/GenBank/DDBJ databases">
        <title>Phytopthora megakarya and P. palmivora, two closely related causual agents of cacao black pod achieved similar genome size and gene model numbers by different mechanisms.</title>
        <authorList>
            <person name="Ali S."/>
            <person name="Shao J."/>
            <person name="Larry D.J."/>
            <person name="Kronmiller B."/>
            <person name="Shen D."/>
            <person name="Strem M.D."/>
            <person name="Melnick R.L."/>
            <person name="Guiltinan M.J."/>
            <person name="Tyler B.M."/>
            <person name="Meinhardt L.W."/>
            <person name="Bailey B.A."/>
        </authorList>
    </citation>
    <scope>NUCLEOTIDE SEQUENCE [LARGE SCALE GENOMIC DNA]</scope>
    <source>
        <strain evidence="3">zdho120</strain>
    </source>
</reference>
<protein>
    <submittedName>
        <fullName evidence="2">Uncharacterized protein</fullName>
    </submittedName>
</protein>
<proteinExistence type="predicted"/>
<organism evidence="2 3">
    <name type="scientific">Phytophthora megakarya</name>
    <dbReference type="NCBI Taxonomy" id="4795"/>
    <lineage>
        <taxon>Eukaryota</taxon>
        <taxon>Sar</taxon>
        <taxon>Stramenopiles</taxon>
        <taxon>Oomycota</taxon>
        <taxon>Peronosporomycetes</taxon>
        <taxon>Peronosporales</taxon>
        <taxon>Peronosporaceae</taxon>
        <taxon>Phytophthora</taxon>
    </lineage>
</organism>
<dbReference type="Proteomes" id="UP000198211">
    <property type="component" value="Unassembled WGS sequence"/>
</dbReference>
<name>A0A225VCM2_9STRA</name>
<evidence type="ECO:0000313" key="2">
    <source>
        <dbReference type="EMBL" id="OWZ03125.1"/>
    </source>
</evidence>